<protein>
    <submittedName>
        <fullName evidence="2">Uncharacterized protein</fullName>
    </submittedName>
</protein>
<reference evidence="2" key="1">
    <citation type="submission" date="2022-01" db="EMBL/GenBank/DDBJ databases">
        <authorList>
            <person name="King R."/>
        </authorList>
    </citation>
    <scope>NUCLEOTIDE SEQUENCE</scope>
</reference>
<name>A0A9N9S6J6_9DIPT</name>
<dbReference type="EMBL" id="OU895880">
    <property type="protein sequence ID" value="CAG9811092.1"/>
    <property type="molecule type" value="Genomic_DNA"/>
</dbReference>
<evidence type="ECO:0000313" key="3">
    <source>
        <dbReference type="Proteomes" id="UP001153620"/>
    </source>
</evidence>
<sequence>MKFFQFYVPFLVLIVCNSTLNINFILKNDKKLSNYVCKVTKDIISSKSDTKDVLIGNLGGKVWSSTVNDIAGCVGQDSAVVASDFKEPLTVETLRKAIVIILAVGYINKVD</sequence>
<evidence type="ECO:0000256" key="1">
    <source>
        <dbReference type="SAM" id="Phobius"/>
    </source>
</evidence>
<dbReference type="AlphaFoldDB" id="A0A9N9S6J6"/>
<proteinExistence type="predicted"/>
<accession>A0A9N9S6J6</accession>
<organism evidence="2 3">
    <name type="scientific">Chironomus riparius</name>
    <dbReference type="NCBI Taxonomy" id="315576"/>
    <lineage>
        <taxon>Eukaryota</taxon>
        <taxon>Metazoa</taxon>
        <taxon>Ecdysozoa</taxon>
        <taxon>Arthropoda</taxon>
        <taxon>Hexapoda</taxon>
        <taxon>Insecta</taxon>
        <taxon>Pterygota</taxon>
        <taxon>Neoptera</taxon>
        <taxon>Endopterygota</taxon>
        <taxon>Diptera</taxon>
        <taxon>Nematocera</taxon>
        <taxon>Chironomoidea</taxon>
        <taxon>Chironomidae</taxon>
        <taxon>Chironominae</taxon>
        <taxon>Chironomus</taxon>
    </lineage>
</organism>
<keyword evidence="1" id="KW-0472">Membrane</keyword>
<keyword evidence="3" id="KW-1185">Reference proteome</keyword>
<reference evidence="2" key="2">
    <citation type="submission" date="2022-10" db="EMBL/GenBank/DDBJ databases">
        <authorList>
            <consortium name="ENA_rothamsted_submissions"/>
            <consortium name="culmorum"/>
            <person name="King R."/>
        </authorList>
    </citation>
    <scope>NUCLEOTIDE SEQUENCE</scope>
</reference>
<dbReference type="Proteomes" id="UP001153620">
    <property type="component" value="Chromosome 4"/>
</dbReference>
<gene>
    <name evidence="2" type="ORF">CHIRRI_LOCUS13901</name>
</gene>
<dbReference type="OrthoDB" id="8195814at2759"/>
<keyword evidence="1" id="KW-0812">Transmembrane</keyword>
<evidence type="ECO:0000313" key="2">
    <source>
        <dbReference type="EMBL" id="CAG9811092.1"/>
    </source>
</evidence>
<feature type="transmembrane region" description="Helical" evidence="1">
    <location>
        <begin position="6"/>
        <end position="26"/>
    </location>
</feature>
<keyword evidence="1" id="KW-1133">Transmembrane helix</keyword>